<name>A0A5C6TZL3_9BURK</name>
<proteinExistence type="predicted"/>
<dbReference type="EMBL" id="VOPW01000001">
    <property type="protein sequence ID" value="TXC65211.1"/>
    <property type="molecule type" value="Genomic_DNA"/>
</dbReference>
<evidence type="ECO:0000259" key="4">
    <source>
        <dbReference type="Pfam" id="PF23914"/>
    </source>
</evidence>
<reference evidence="5 6" key="1">
    <citation type="submission" date="2019-08" db="EMBL/GenBank/DDBJ databases">
        <authorList>
            <person name="Khan S.A."/>
            <person name="Jeon C.O."/>
            <person name="Jeong S.E."/>
        </authorList>
    </citation>
    <scope>NUCLEOTIDE SEQUENCE [LARGE SCALE GENOMIC DNA]</scope>
    <source>
        <strain evidence="6">IMCC1728</strain>
    </source>
</reference>
<dbReference type="Gene3D" id="1.25.40.10">
    <property type="entry name" value="Tetratricopeptide repeat domain"/>
    <property type="match status" value="1"/>
</dbReference>
<dbReference type="InterPro" id="IPR051263">
    <property type="entry name" value="C-type_cytochrome_biogenesis"/>
</dbReference>
<accession>A0A5C6TZL3</accession>
<sequence>MLGRSYVVLGRYRDAAMARRRAVDLRAPDATLLADLADVVAMSQGKRTAGEPAALVQRALDADPRHVKSLALAGSVAFEARDYPAARGYWERLLAVVPAQSDVARSIQGSIAQALKMEAALGAGAAPTTAAAPLTGEVSLSPELAARVAAGDTLFVFARAAEGSRMPLAILRQPVGAGRSASCSAMRWPCRPTSACRRSRRWWWGRAFRAAATPRRSRAT</sequence>
<feature type="domain" description="Cytochrome c-type biogenesis protein H Ig-like" evidence="3">
    <location>
        <begin position="135"/>
        <end position="175"/>
    </location>
</feature>
<evidence type="ECO:0008006" key="7">
    <source>
        <dbReference type="Google" id="ProtNLM"/>
    </source>
</evidence>
<organism evidence="5 6">
    <name type="scientific">Piscinibacter aquaticus</name>
    <dbReference type="NCBI Taxonomy" id="392597"/>
    <lineage>
        <taxon>Bacteria</taxon>
        <taxon>Pseudomonadati</taxon>
        <taxon>Pseudomonadota</taxon>
        <taxon>Betaproteobacteria</taxon>
        <taxon>Burkholderiales</taxon>
        <taxon>Sphaerotilaceae</taxon>
        <taxon>Piscinibacter</taxon>
    </lineage>
</organism>
<evidence type="ECO:0000256" key="1">
    <source>
        <dbReference type="ARBA" id="ARBA00022737"/>
    </source>
</evidence>
<evidence type="ECO:0000259" key="3">
    <source>
        <dbReference type="Pfam" id="PF23892"/>
    </source>
</evidence>
<keyword evidence="6" id="KW-1185">Reference proteome</keyword>
<dbReference type="InterPro" id="IPR056413">
    <property type="entry name" value="TPR_CcmH_CycH"/>
</dbReference>
<dbReference type="PANTHER" id="PTHR47870:SF4">
    <property type="entry name" value="CYTOCHROME C-TYPE BIOGENESIS PROTEIN CYCH"/>
    <property type="match status" value="1"/>
</dbReference>
<dbReference type="SUPFAM" id="SSF48452">
    <property type="entry name" value="TPR-like"/>
    <property type="match status" value="1"/>
</dbReference>
<dbReference type="Proteomes" id="UP000321832">
    <property type="component" value="Unassembled WGS sequence"/>
</dbReference>
<feature type="domain" description="Cytochrome c-type biogenesis protein H TPR" evidence="4">
    <location>
        <begin position="1"/>
        <end position="102"/>
    </location>
</feature>
<dbReference type="PANTHER" id="PTHR47870">
    <property type="entry name" value="CYTOCHROME C-TYPE BIOGENESIS PROTEIN CCMH"/>
    <property type="match status" value="1"/>
</dbReference>
<evidence type="ECO:0000256" key="2">
    <source>
        <dbReference type="ARBA" id="ARBA00022803"/>
    </source>
</evidence>
<keyword evidence="2" id="KW-0802">TPR repeat</keyword>
<dbReference type="Pfam" id="PF23914">
    <property type="entry name" value="TPR_CcmH_CycH"/>
    <property type="match status" value="1"/>
</dbReference>
<keyword evidence="1" id="KW-0677">Repeat</keyword>
<gene>
    <name evidence="5" type="ORF">FSC37_00895</name>
</gene>
<evidence type="ECO:0000313" key="6">
    <source>
        <dbReference type="Proteomes" id="UP000321832"/>
    </source>
</evidence>
<dbReference type="AlphaFoldDB" id="A0A5C6TZL3"/>
<dbReference type="GO" id="GO:0005886">
    <property type="term" value="C:plasma membrane"/>
    <property type="evidence" value="ECO:0007669"/>
    <property type="project" value="TreeGrafter"/>
</dbReference>
<dbReference type="Pfam" id="PF23892">
    <property type="entry name" value="Ig_CycH"/>
    <property type="match status" value="1"/>
</dbReference>
<dbReference type="InterPro" id="IPR011990">
    <property type="entry name" value="TPR-like_helical_dom_sf"/>
</dbReference>
<dbReference type="InterPro" id="IPR056412">
    <property type="entry name" value="Ig_CycH"/>
</dbReference>
<protein>
    <recommendedName>
        <fullName evidence="7">Tetratricopeptide repeat protein</fullName>
    </recommendedName>
</protein>
<evidence type="ECO:0000313" key="5">
    <source>
        <dbReference type="EMBL" id="TXC65211.1"/>
    </source>
</evidence>
<comment type="caution">
    <text evidence="5">The sequence shown here is derived from an EMBL/GenBank/DDBJ whole genome shotgun (WGS) entry which is preliminary data.</text>
</comment>